<gene>
    <name evidence="2" type="ORF">SAMN05444003_0228</name>
</gene>
<dbReference type="AlphaFoldDB" id="A0A1M5LDE6"/>
<dbReference type="OrthoDB" id="7871801at2"/>
<proteinExistence type="predicted"/>
<accession>A0A1M5LDE6</accession>
<feature type="transmembrane region" description="Helical" evidence="1">
    <location>
        <begin position="24"/>
        <end position="43"/>
    </location>
</feature>
<keyword evidence="1" id="KW-0812">Transmembrane</keyword>
<sequence length="90" mass="10348">MTDKRTQSLFLERKGYRQRRFRDVARMLPILGGILWTIPLMWRQQGEEAVSNATALLYIFGVWVFVIFCTALVSRLIEPGSDLIEKEGGS</sequence>
<feature type="transmembrane region" description="Helical" evidence="1">
    <location>
        <begin position="55"/>
        <end position="77"/>
    </location>
</feature>
<keyword evidence="1" id="KW-0472">Membrane</keyword>
<keyword evidence="3" id="KW-1185">Reference proteome</keyword>
<reference evidence="2 3" key="1">
    <citation type="submission" date="2016-11" db="EMBL/GenBank/DDBJ databases">
        <authorList>
            <person name="Jaros S."/>
            <person name="Januszkiewicz K."/>
            <person name="Wedrychowicz H."/>
        </authorList>
    </citation>
    <scope>NUCLEOTIDE SEQUENCE [LARGE SCALE GENOMIC DNA]</scope>
    <source>
        <strain evidence="2 3">DSM 28715</strain>
    </source>
</reference>
<protein>
    <submittedName>
        <fullName evidence="2">Uncharacterized protein</fullName>
    </submittedName>
</protein>
<name>A0A1M5LDE6_9RHOB</name>
<dbReference type="STRING" id="1508389.SAMN05444003_0228"/>
<keyword evidence="1" id="KW-1133">Transmembrane helix</keyword>
<organism evidence="2 3">
    <name type="scientific">Cognatiyoonia sediminum</name>
    <dbReference type="NCBI Taxonomy" id="1508389"/>
    <lineage>
        <taxon>Bacteria</taxon>
        <taxon>Pseudomonadati</taxon>
        <taxon>Pseudomonadota</taxon>
        <taxon>Alphaproteobacteria</taxon>
        <taxon>Rhodobacterales</taxon>
        <taxon>Paracoccaceae</taxon>
        <taxon>Cognatiyoonia</taxon>
    </lineage>
</organism>
<dbReference type="Proteomes" id="UP000184074">
    <property type="component" value="Unassembled WGS sequence"/>
</dbReference>
<evidence type="ECO:0000313" key="3">
    <source>
        <dbReference type="Proteomes" id="UP000184074"/>
    </source>
</evidence>
<evidence type="ECO:0000256" key="1">
    <source>
        <dbReference type="SAM" id="Phobius"/>
    </source>
</evidence>
<evidence type="ECO:0000313" key="2">
    <source>
        <dbReference type="EMBL" id="SHG62980.1"/>
    </source>
</evidence>
<dbReference type="EMBL" id="FQXB01000001">
    <property type="protein sequence ID" value="SHG62980.1"/>
    <property type="molecule type" value="Genomic_DNA"/>
</dbReference>